<evidence type="ECO:0000259" key="2">
    <source>
        <dbReference type="Pfam" id="PF14667"/>
    </source>
</evidence>
<dbReference type="PANTHER" id="PTHR43245">
    <property type="entry name" value="BIFUNCTIONAL POLYMYXIN RESISTANCE PROTEIN ARNA"/>
    <property type="match status" value="1"/>
</dbReference>
<dbReference type="InterPro" id="IPR001509">
    <property type="entry name" value="Epimerase_deHydtase"/>
</dbReference>
<dbReference type="CDD" id="cd07007">
    <property type="entry name" value="cupin_CapF-like_C"/>
    <property type="match status" value="1"/>
</dbReference>
<organism evidence="3 4">
    <name type="scientific">Candidatus Paralactobacillus gallistercoris</name>
    <dbReference type="NCBI Taxonomy" id="2838724"/>
    <lineage>
        <taxon>Bacteria</taxon>
        <taxon>Bacillati</taxon>
        <taxon>Bacillota</taxon>
        <taxon>Bacilli</taxon>
        <taxon>Lactobacillales</taxon>
        <taxon>Lactobacillaceae</taxon>
        <taxon>Lactobacillus</taxon>
    </lineage>
</organism>
<dbReference type="InterPro" id="IPR029303">
    <property type="entry name" value="CapF_C"/>
</dbReference>
<dbReference type="Pfam" id="PF01370">
    <property type="entry name" value="Epimerase"/>
    <property type="match status" value="1"/>
</dbReference>
<feature type="domain" description="Capsular polysaccharide assembling protein CapF C-terminal" evidence="2">
    <location>
        <begin position="257"/>
        <end position="366"/>
    </location>
</feature>
<dbReference type="Proteomes" id="UP000777303">
    <property type="component" value="Unassembled WGS sequence"/>
</dbReference>
<dbReference type="InterPro" id="IPR011051">
    <property type="entry name" value="RmlC_Cupin_sf"/>
</dbReference>
<reference evidence="3" key="1">
    <citation type="journal article" date="2021" name="PeerJ">
        <title>Extensive microbial diversity within the chicken gut microbiome revealed by metagenomics and culture.</title>
        <authorList>
            <person name="Gilroy R."/>
            <person name="Ravi A."/>
            <person name="Getino M."/>
            <person name="Pursley I."/>
            <person name="Horton D.L."/>
            <person name="Alikhan N.F."/>
            <person name="Baker D."/>
            <person name="Gharbi K."/>
            <person name="Hall N."/>
            <person name="Watson M."/>
            <person name="Adriaenssens E.M."/>
            <person name="Foster-Nyarko E."/>
            <person name="Jarju S."/>
            <person name="Secka A."/>
            <person name="Antonio M."/>
            <person name="Oren A."/>
            <person name="Chaudhuri R.R."/>
            <person name="La Ragione R."/>
            <person name="Hildebrand F."/>
            <person name="Pallen M.J."/>
        </authorList>
    </citation>
    <scope>NUCLEOTIDE SEQUENCE</scope>
    <source>
        <strain evidence="3">F6-6636</strain>
    </source>
</reference>
<dbReference type="SUPFAM" id="SSF51182">
    <property type="entry name" value="RmlC-like cupins"/>
    <property type="match status" value="1"/>
</dbReference>
<reference evidence="3" key="2">
    <citation type="submission" date="2021-04" db="EMBL/GenBank/DDBJ databases">
        <authorList>
            <person name="Gilroy R."/>
        </authorList>
    </citation>
    <scope>NUCLEOTIDE SEQUENCE</scope>
    <source>
        <strain evidence="3">F6-6636</strain>
    </source>
</reference>
<dbReference type="InterPro" id="IPR050177">
    <property type="entry name" value="Lipid_A_modif_metabolic_enz"/>
</dbReference>
<evidence type="ECO:0000313" key="3">
    <source>
        <dbReference type="EMBL" id="MBU3852135.1"/>
    </source>
</evidence>
<dbReference type="InterPro" id="IPR014710">
    <property type="entry name" value="RmlC-like_jellyroll"/>
</dbReference>
<gene>
    <name evidence="3" type="ORF">H9901_05500</name>
</gene>
<dbReference type="EMBL" id="JAHLFS010000063">
    <property type="protein sequence ID" value="MBU3852135.1"/>
    <property type="molecule type" value="Genomic_DNA"/>
</dbReference>
<dbReference type="Gene3D" id="3.40.50.720">
    <property type="entry name" value="NAD(P)-binding Rossmann-like Domain"/>
    <property type="match status" value="1"/>
</dbReference>
<dbReference type="PANTHER" id="PTHR43245:SF55">
    <property type="entry name" value="NAD(P)-BINDING DOMAIN-CONTAINING PROTEIN"/>
    <property type="match status" value="1"/>
</dbReference>
<comment type="caution">
    <text evidence="3">The sequence shown here is derived from an EMBL/GenBank/DDBJ whole genome shotgun (WGS) entry which is preliminary data.</text>
</comment>
<dbReference type="Gene3D" id="2.60.120.10">
    <property type="entry name" value="Jelly Rolls"/>
    <property type="match status" value="1"/>
</dbReference>
<sequence>MKILITGAHGFIGSNLLYQLRNDGFNDIITFNHDNTFDELAADLAQADFVFHLAGINRPKDPKDFYAGNRDLTTKIVEILTKQAQRHVPVLLASSIQADLDNDYGKSKKAAETAVFAYGQQTQTPVYVFRLSNLFGKWGRPNYNSVVATFCYNLARDLPIKVNDPNHQIVLNYIDDVVNTFISVMKSGTQATDKYLSVPNEHPITLGELAAKLTAFAKNRQTLVMPSLATDLDKELYGTYLSYLPDDDLAYPLNKKSDKRGWLAEFIKSTANGQIFISTTHPGITRGNHWHQTKTEKFLVLSGNGVVHLRKVGTDKVLSYPVDGTHPQPVDIPTGYVHNIENTGNTDMITLFWASEIFDPDHPDTYYEEV</sequence>
<proteinExistence type="predicted"/>
<dbReference type="Pfam" id="PF14667">
    <property type="entry name" value="Polysacc_synt_C"/>
    <property type="match status" value="1"/>
</dbReference>
<dbReference type="AlphaFoldDB" id="A0A948X3P8"/>
<evidence type="ECO:0000259" key="1">
    <source>
        <dbReference type="Pfam" id="PF01370"/>
    </source>
</evidence>
<dbReference type="SUPFAM" id="SSF51735">
    <property type="entry name" value="NAD(P)-binding Rossmann-fold domains"/>
    <property type="match status" value="1"/>
</dbReference>
<protein>
    <submittedName>
        <fullName evidence="3">NAD-dependent epimerase/dehydratase family protein</fullName>
    </submittedName>
</protein>
<accession>A0A948X3P8</accession>
<feature type="domain" description="NAD-dependent epimerase/dehydratase" evidence="1">
    <location>
        <begin position="3"/>
        <end position="187"/>
    </location>
</feature>
<name>A0A948X3P8_9LACO</name>
<dbReference type="InterPro" id="IPR036291">
    <property type="entry name" value="NAD(P)-bd_dom_sf"/>
</dbReference>
<evidence type="ECO:0000313" key="4">
    <source>
        <dbReference type="Proteomes" id="UP000777303"/>
    </source>
</evidence>